<dbReference type="RefSeq" id="WP_009134047.1">
    <property type="nucleotide sequence ID" value="NZ_CP102250.1"/>
</dbReference>
<dbReference type="PATRIC" id="fig|742725.3.peg.1319"/>
<dbReference type="GO" id="GO:0005975">
    <property type="term" value="P:carbohydrate metabolic process"/>
    <property type="evidence" value="ECO:0007669"/>
    <property type="project" value="InterPro"/>
</dbReference>
<feature type="domain" description="Alpha-L-rhamnosidase concanavalin-like" evidence="5">
    <location>
        <begin position="184"/>
        <end position="305"/>
    </location>
</feature>
<dbReference type="GO" id="GO:0030596">
    <property type="term" value="F:alpha-L-rhamnosidase activity"/>
    <property type="evidence" value="ECO:0007669"/>
    <property type="project" value="UniProtKB-EC"/>
</dbReference>
<evidence type="ECO:0000259" key="6">
    <source>
        <dbReference type="Pfam" id="PF17389"/>
    </source>
</evidence>
<evidence type="ECO:0000259" key="7">
    <source>
        <dbReference type="Pfam" id="PF17390"/>
    </source>
</evidence>
<dbReference type="Proteomes" id="UP000006008">
    <property type="component" value="Unassembled WGS sequence"/>
</dbReference>
<dbReference type="EMBL" id="ADLD01000011">
    <property type="protein sequence ID" value="EHB92376.1"/>
    <property type="molecule type" value="Genomic_DNA"/>
</dbReference>
<dbReference type="InterPro" id="IPR035398">
    <property type="entry name" value="Bac_rhamnosid_C"/>
</dbReference>
<dbReference type="InterPro" id="IPR016007">
    <property type="entry name" value="Alpha_rhamnosid"/>
</dbReference>
<comment type="catalytic activity">
    <reaction evidence="1">
        <text>Hydrolysis of terminal non-reducing alpha-L-rhamnose residues in alpha-L-rhamnosides.</text>
        <dbReference type="EC" id="3.2.1.40"/>
    </reaction>
</comment>
<sequence>MTRLLLLARACLLGLMCAPAALTAAPPTGLMTDLIEHTDRVWINGYPTQMTLEEAARSIEPVQMALIYNRRPMFSWMLNDVRPDVKQTFAQIQVGTSREQLSRYRSDMWNARFENNDNSTTVIYDGEPLKPNTVYYWKVRTDNNNAQQDWSEIRAFRTADTLYDYKTAYYPQVKSDERPVSVERLPGGDLAVDFGRASFGQLVLTLDAQQADTIIVRIGEALRDGRLDRKPDGTIRYREHKLALLPGRHTYRIKIMPDTRNTRNTPPLAVPMPEYVGEVLPFRYLEIEGYKHDIAPADIERQTVHYPFNDFAVHFTSSDTVLNRVWELCRYSVKATSFAGIYVDGDRERIPYEADALLNQLCHYSVDREFTLARRSHEYLLNHATWPTEWILQSVLIAWYDYLYTGDIRSAEANYSLLKNKTLSALEEEDGLIVVLNNPKVDSALRDSIRLPQNQKLDDIVDWPRGEFTFMPKNISPNVFHYASLELMGKLAGAMGKKADSAAYASQAARTAASINKYFFDKKSGLYRDGIGTDHVSVYSNMFPIVFSLVPPQYQPRIADYLVSRGMDCSVYAAQFLLDALYDTGKADAAFKLLTATDLRSWYNMIRAGSTITMEAWDILFKYNQDWNHIWGAVPANVIPRKLMGIEPVEPGFRRARIKPQPGPLRTASITMPTIRGDVGVSFDNAPGRFVLEVAMPVNMVGDVYLPLYSQGRFTLTMDGKSLPGVKAENGFVKVPDVGSGKHVFELTFAAAR</sequence>
<comment type="caution">
    <text evidence="8">The sequence shown here is derived from an EMBL/GenBank/DDBJ whole genome shotgun (WGS) entry which is preliminary data.</text>
</comment>
<dbReference type="Pfam" id="PF17389">
    <property type="entry name" value="Bac_rhamnosid6H"/>
    <property type="match status" value="1"/>
</dbReference>
<dbReference type="InterPro" id="IPR008928">
    <property type="entry name" value="6-hairpin_glycosidase_sf"/>
</dbReference>
<dbReference type="Gene3D" id="2.60.420.10">
    <property type="entry name" value="Maltose phosphorylase, domain 3"/>
    <property type="match status" value="1"/>
</dbReference>
<keyword evidence="9" id="KW-1185">Reference proteome</keyword>
<dbReference type="eggNOG" id="COG3408">
    <property type="taxonomic scope" value="Bacteria"/>
</dbReference>
<dbReference type="Gene3D" id="2.60.120.260">
    <property type="entry name" value="Galactose-binding domain-like"/>
    <property type="match status" value="1"/>
</dbReference>
<dbReference type="InterPro" id="IPR012341">
    <property type="entry name" value="6hp_glycosidase-like_sf"/>
</dbReference>
<feature type="domain" description="Alpha-L-rhamnosidase six-hairpin glycosidase" evidence="6">
    <location>
        <begin position="314"/>
        <end position="640"/>
    </location>
</feature>
<evidence type="ECO:0000313" key="8">
    <source>
        <dbReference type="EMBL" id="EHB92376.1"/>
    </source>
</evidence>
<gene>
    <name evidence="8" type="ORF">HMPREF9450_01241</name>
</gene>
<keyword evidence="4" id="KW-0732">Signal</keyword>
<dbReference type="Pfam" id="PF25788">
    <property type="entry name" value="Ig_Rha78A_N"/>
    <property type="match status" value="1"/>
</dbReference>
<dbReference type="InterPro" id="IPR035396">
    <property type="entry name" value="Bac_rhamnosid6H"/>
</dbReference>
<accession>G5H8I1</accession>
<name>G5H8I1_9BACT</name>
<dbReference type="HOGENOM" id="CLU_022652_0_0_10"/>
<keyword evidence="3" id="KW-0378">Hydrolase</keyword>
<reference evidence="8 9" key="1">
    <citation type="submission" date="2011-08" db="EMBL/GenBank/DDBJ databases">
        <title>The Genome Sequence of Alistipes indistinctus YIT 12060.</title>
        <authorList>
            <consortium name="The Broad Institute Genome Sequencing Platform"/>
            <person name="Earl A."/>
            <person name="Ward D."/>
            <person name="Feldgarden M."/>
            <person name="Gevers D."/>
            <person name="Morotomi M."/>
            <person name="Young S.K."/>
            <person name="Zeng Q."/>
            <person name="Gargeya S."/>
            <person name="Fitzgerald M."/>
            <person name="Haas B."/>
            <person name="Abouelleil A."/>
            <person name="Alvarado L."/>
            <person name="Arachchi H.M."/>
            <person name="Berlin A."/>
            <person name="Brown A."/>
            <person name="Chapman S.B."/>
            <person name="Chen Z."/>
            <person name="Dunbar C."/>
            <person name="Freedman E."/>
            <person name="Gearin G."/>
            <person name="Gellesch M."/>
            <person name="Goldberg J."/>
            <person name="Griggs A."/>
            <person name="Gujja S."/>
            <person name="Heiman D."/>
            <person name="Howarth C."/>
            <person name="Larson L."/>
            <person name="Lui A."/>
            <person name="MacDonald P.J.P."/>
            <person name="Montmayeur A."/>
            <person name="Murphy C."/>
            <person name="Neiman D."/>
            <person name="Pearson M."/>
            <person name="Priest M."/>
            <person name="Roberts A."/>
            <person name="Saif S."/>
            <person name="Shea T."/>
            <person name="Shenoy N."/>
            <person name="Sisk P."/>
            <person name="Stolte C."/>
            <person name="Sykes S."/>
            <person name="Wortman J."/>
            <person name="Nusbaum C."/>
            <person name="Birren B."/>
        </authorList>
    </citation>
    <scope>NUCLEOTIDE SEQUENCE [LARGE SCALE GENOMIC DNA]</scope>
    <source>
        <strain evidence="8 9">YIT 12060</strain>
    </source>
</reference>
<evidence type="ECO:0000256" key="4">
    <source>
        <dbReference type="SAM" id="SignalP"/>
    </source>
</evidence>
<dbReference type="InterPro" id="IPR008902">
    <property type="entry name" value="Rhamnosid_concanavalin"/>
</dbReference>
<feature type="chain" id="PRO_5003477808" description="alpha-L-rhamnosidase" evidence="4">
    <location>
        <begin position="25"/>
        <end position="753"/>
    </location>
</feature>
<evidence type="ECO:0000313" key="9">
    <source>
        <dbReference type="Proteomes" id="UP000006008"/>
    </source>
</evidence>
<dbReference type="EC" id="3.2.1.40" evidence="2"/>
<dbReference type="Pfam" id="PF17390">
    <property type="entry name" value="Bac_rhamnosid_C"/>
    <property type="match status" value="1"/>
</dbReference>
<dbReference type="InterPro" id="IPR013783">
    <property type="entry name" value="Ig-like_fold"/>
</dbReference>
<dbReference type="Pfam" id="PF05592">
    <property type="entry name" value="Bac_rhamnosid"/>
    <property type="match status" value="1"/>
</dbReference>
<dbReference type="AlphaFoldDB" id="G5H8I1"/>
<dbReference type="Gene3D" id="2.60.40.10">
    <property type="entry name" value="Immunoglobulins"/>
    <property type="match status" value="1"/>
</dbReference>
<dbReference type="Gene3D" id="1.50.10.10">
    <property type="match status" value="1"/>
</dbReference>
<dbReference type="SUPFAM" id="SSF48208">
    <property type="entry name" value="Six-hairpin glycosidases"/>
    <property type="match status" value="1"/>
</dbReference>
<feature type="domain" description="Alpha-L-rhamnosidase C-terminal" evidence="7">
    <location>
        <begin position="645"/>
        <end position="710"/>
    </location>
</feature>
<organism evidence="8 9">
    <name type="scientific">Alistipes indistinctus YIT 12060</name>
    <dbReference type="NCBI Taxonomy" id="742725"/>
    <lineage>
        <taxon>Bacteria</taxon>
        <taxon>Pseudomonadati</taxon>
        <taxon>Bacteroidota</taxon>
        <taxon>Bacteroidia</taxon>
        <taxon>Bacteroidales</taxon>
        <taxon>Rikenellaceae</taxon>
        <taxon>Alistipes</taxon>
    </lineage>
</organism>
<proteinExistence type="predicted"/>
<dbReference type="STRING" id="742725.HMPREF9450_01241"/>
<dbReference type="GeneID" id="92815728"/>
<dbReference type="PANTHER" id="PTHR33307">
    <property type="entry name" value="ALPHA-RHAMNOSIDASE (EUROFUNG)"/>
    <property type="match status" value="1"/>
</dbReference>
<evidence type="ECO:0000256" key="3">
    <source>
        <dbReference type="ARBA" id="ARBA00022801"/>
    </source>
</evidence>
<dbReference type="PANTHER" id="PTHR33307:SF6">
    <property type="entry name" value="ALPHA-RHAMNOSIDASE (EUROFUNG)-RELATED"/>
    <property type="match status" value="1"/>
</dbReference>
<feature type="signal peptide" evidence="4">
    <location>
        <begin position="1"/>
        <end position="24"/>
    </location>
</feature>
<protein>
    <recommendedName>
        <fullName evidence="2">alpha-L-rhamnosidase</fullName>
        <ecNumber evidence="2">3.2.1.40</ecNumber>
    </recommendedName>
</protein>
<evidence type="ECO:0000256" key="1">
    <source>
        <dbReference type="ARBA" id="ARBA00001445"/>
    </source>
</evidence>
<evidence type="ECO:0000259" key="5">
    <source>
        <dbReference type="Pfam" id="PF05592"/>
    </source>
</evidence>
<evidence type="ECO:0000256" key="2">
    <source>
        <dbReference type="ARBA" id="ARBA00012652"/>
    </source>
</evidence>